<keyword evidence="12" id="KW-1185">Reference proteome</keyword>
<comment type="subcellular location">
    <subcellularLocation>
        <location evidence="1 9">Cell inner membrane</location>
        <topology evidence="1 9">Multi-pass membrane protein</topology>
    </subcellularLocation>
</comment>
<dbReference type="GO" id="GO:0005886">
    <property type="term" value="C:plasma membrane"/>
    <property type="evidence" value="ECO:0007669"/>
    <property type="project" value="UniProtKB-SubCell"/>
</dbReference>
<name>A0A9X1YC79_9PROT</name>
<dbReference type="EMBL" id="JALPRX010000142">
    <property type="protein sequence ID" value="MCK8787749.1"/>
    <property type="molecule type" value="Genomic_DNA"/>
</dbReference>
<dbReference type="InterPro" id="IPR055348">
    <property type="entry name" value="DctQ"/>
</dbReference>
<evidence type="ECO:0000256" key="5">
    <source>
        <dbReference type="ARBA" id="ARBA00022692"/>
    </source>
</evidence>
<feature type="transmembrane region" description="Helical" evidence="9">
    <location>
        <begin position="150"/>
        <end position="172"/>
    </location>
</feature>
<evidence type="ECO:0000259" key="10">
    <source>
        <dbReference type="Pfam" id="PF04290"/>
    </source>
</evidence>
<feature type="transmembrane region" description="Helical" evidence="9">
    <location>
        <begin position="29"/>
        <end position="48"/>
    </location>
</feature>
<evidence type="ECO:0000256" key="2">
    <source>
        <dbReference type="ARBA" id="ARBA00022448"/>
    </source>
</evidence>
<dbReference type="GO" id="GO:0015740">
    <property type="term" value="P:C4-dicarboxylate transport"/>
    <property type="evidence" value="ECO:0007669"/>
    <property type="project" value="TreeGrafter"/>
</dbReference>
<dbReference type="AlphaFoldDB" id="A0A9X1YC79"/>
<dbReference type="PANTHER" id="PTHR35011">
    <property type="entry name" value="2,3-DIKETO-L-GULONATE TRAP TRANSPORTER SMALL PERMEASE PROTEIN YIAM"/>
    <property type="match status" value="1"/>
</dbReference>
<comment type="similarity">
    <text evidence="8 9">Belongs to the TRAP transporter small permease family.</text>
</comment>
<evidence type="ECO:0000256" key="1">
    <source>
        <dbReference type="ARBA" id="ARBA00004429"/>
    </source>
</evidence>
<dbReference type="GO" id="GO:0022857">
    <property type="term" value="F:transmembrane transporter activity"/>
    <property type="evidence" value="ECO:0007669"/>
    <property type="project" value="UniProtKB-UniRule"/>
</dbReference>
<comment type="subunit">
    <text evidence="9">The complex comprises the extracytoplasmic solute receptor protein and the two transmembrane proteins.</text>
</comment>
<keyword evidence="4 9" id="KW-0997">Cell inner membrane</keyword>
<keyword evidence="6 9" id="KW-1133">Transmembrane helix</keyword>
<evidence type="ECO:0000256" key="7">
    <source>
        <dbReference type="ARBA" id="ARBA00023136"/>
    </source>
</evidence>
<keyword evidence="7 9" id="KW-0472">Membrane</keyword>
<dbReference type="PANTHER" id="PTHR35011:SF10">
    <property type="entry name" value="TRAP TRANSPORTER SMALL PERMEASE PROTEIN"/>
    <property type="match status" value="1"/>
</dbReference>
<sequence>MTAPGFRESAADPGPLRAARALRRGAQSVSTVMAYVAGWNYVLCAAFITFDVLARSLFGFSSAATVEVTSYMLAAGISWSLAHTLAMRAHIRVDVLVNRMPLRLRAALHLFSIALLVVFAGFVAWAGWTVLDESLLFDAHDNSALHVPMWIPQGLWLVGLVAFLVMAVTLLAESALALADGRLAEVEALLSSRSVDDETEEALEAVAMAHDANPEEKPA</sequence>
<dbReference type="Proteomes" id="UP001139516">
    <property type="component" value="Unassembled WGS sequence"/>
</dbReference>
<feature type="transmembrane region" description="Helical" evidence="9">
    <location>
        <begin position="68"/>
        <end position="86"/>
    </location>
</feature>
<accession>A0A9X1YC79</accession>
<organism evidence="11 12">
    <name type="scientific">Roseomonas acroporae</name>
    <dbReference type="NCBI Taxonomy" id="2937791"/>
    <lineage>
        <taxon>Bacteria</taxon>
        <taxon>Pseudomonadati</taxon>
        <taxon>Pseudomonadota</taxon>
        <taxon>Alphaproteobacteria</taxon>
        <taxon>Acetobacterales</taxon>
        <taxon>Roseomonadaceae</taxon>
        <taxon>Roseomonas</taxon>
    </lineage>
</organism>
<keyword evidence="3" id="KW-1003">Cell membrane</keyword>
<evidence type="ECO:0000256" key="9">
    <source>
        <dbReference type="RuleBase" id="RU369079"/>
    </source>
</evidence>
<dbReference type="RefSeq" id="WP_248669798.1">
    <property type="nucleotide sequence ID" value="NZ_JALPRX010000142.1"/>
</dbReference>
<reference evidence="11" key="1">
    <citation type="submission" date="2022-04" db="EMBL/GenBank/DDBJ databases">
        <title>Roseomonas acroporae sp. nov., isolated from coral Acropora digitifera.</title>
        <authorList>
            <person name="Sun H."/>
        </authorList>
    </citation>
    <scope>NUCLEOTIDE SEQUENCE</scope>
    <source>
        <strain evidence="11">NAR14</strain>
    </source>
</reference>
<comment type="function">
    <text evidence="9">Part of the tripartite ATP-independent periplasmic (TRAP) transport system.</text>
</comment>
<proteinExistence type="inferred from homology"/>
<comment type="caution">
    <text evidence="11">The sequence shown here is derived from an EMBL/GenBank/DDBJ whole genome shotgun (WGS) entry which is preliminary data.</text>
</comment>
<dbReference type="InterPro" id="IPR007387">
    <property type="entry name" value="TRAP_DctQ"/>
</dbReference>
<evidence type="ECO:0000313" key="12">
    <source>
        <dbReference type="Proteomes" id="UP001139516"/>
    </source>
</evidence>
<evidence type="ECO:0000256" key="6">
    <source>
        <dbReference type="ARBA" id="ARBA00022989"/>
    </source>
</evidence>
<evidence type="ECO:0000256" key="8">
    <source>
        <dbReference type="ARBA" id="ARBA00038436"/>
    </source>
</evidence>
<feature type="domain" description="Tripartite ATP-independent periplasmic transporters DctQ component" evidence="10">
    <location>
        <begin position="46"/>
        <end position="173"/>
    </location>
</feature>
<protein>
    <recommendedName>
        <fullName evidence="9">TRAP transporter small permease protein</fullName>
    </recommendedName>
</protein>
<dbReference type="Pfam" id="PF04290">
    <property type="entry name" value="DctQ"/>
    <property type="match status" value="1"/>
</dbReference>
<keyword evidence="2 9" id="KW-0813">Transport</keyword>
<keyword evidence="5 9" id="KW-0812">Transmembrane</keyword>
<feature type="transmembrane region" description="Helical" evidence="9">
    <location>
        <begin position="107"/>
        <end position="130"/>
    </location>
</feature>
<evidence type="ECO:0000256" key="3">
    <source>
        <dbReference type="ARBA" id="ARBA00022475"/>
    </source>
</evidence>
<gene>
    <name evidence="11" type="ORF">M0638_25650</name>
</gene>
<evidence type="ECO:0000313" key="11">
    <source>
        <dbReference type="EMBL" id="MCK8787749.1"/>
    </source>
</evidence>
<evidence type="ECO:0000256" key="4">
    <source>
        <dbReference type="ARBA" id="ARBA00022519"/>
    </source>
</evidence>